<feature type="compositionally biased region" description="Acidic residues" evidence="1">
    <location>
        <begin position="14"/>
        <end position="24"/>
    </location>
</feature>
<proteinExistence type="predicted"/>
<evidence type="ECO:0000313" key="3">
    <source>
        <dbReference type="Proteomes" id="UP001630127"/>
    </source>
</evidence>
<comment type="caution">
    <text evidence="2">The sequence shown here is derived from an EMBL/GenBank/DDBJ whole genome shotgun (WGS) entry which is preliminary data.</text>
</comment>
<dbReference type="EMBL" id="JBJUIK010000003">
    <property type="protein sequence ID" value="KAL3533008.1"/>
    <property type="molecule type" value="Genomic_DNA"/>
</dbReference>
<evidence type="ECO:0000256" key="1">
    <source>
        <dbReference type="SAM" id="MobiDB-lite"/>
    </source>
</evidence>
<reference evidence="2 3" key="1">
    <citation type="submission" date="2024-11" db="EMBL/GenBank/DDBJ databases">
        <title>A near-complete genome assembly of Cinchona calisaya.</title>
        <authorList>
            <person name="Lian D.C."/>
            <person name="Zhao X.W."/>
            <person name="Wei L."/>
        </authorList>
    </citation>
    <scope>NUCLEOTIDE SEQUENCE [LARGE SCALE GENOMIC DNA]</scope>
    <source>
        <tissue evidence="2">Nenye</tissue>
    </source>
</reference>
<dbReference type="Proteomes" id="UP001630127">
    <property type="component" value="Unassembled WGS sequence"/>
</dbReference>
<organism evidence="2 3">
    <name type="scientific">Cinchona calisaya</name>
    <dbReference type="NCBI Taxonomy" id="153742"/>
    <lineage>
        <taxon>Eukaryota</taxon>
        <taxon>Viridiplantae</taxon>
        <taxon>Streptophyta</taxon>
        <taxon>Embryophyta</taxon>
        <taxon>Tracheophyta</taxon>
        <taxon>Spermatophyta</taxon>
        <taxon>Magnoliopsida</taxon>
        <taxon>eudicotyledons</taxon>
        <taxon>Gunneridae</taxon>
        <taxon>Pentapetalae</taxon>
        <taxon>asterids</taxon>
        <taxon>lamiids</taxon>
        <taxon>Gentianales</taxon>
        <taxon>Rubiaceae</taxon>
        <taxon>Cinchonoideae</taxon>
        <taxon>Cinchoneae</taxon>
        <taxon>Cinchona</taxon>
    </lineage>
</organism>
<keyword evidence="3" id="KW-1185">Reference proteome</keyword>
<feature type="region of interest" description="Disordered" evidence="1">
    <location>
        <begin position="1"/>
        <end position="24"/>
    </location>
</feature>
<accession>A0ABD3AP98</accession>
<sequence length="124" mass="14427">MPTDPQEMIRNEDEQSEDEHEENSEIEYVASELHKLEKLNFTFTSIVIVDFYSRCLIADIGFIGTFCDFSKYYRELNNVVEERKNVFGADNEVKALIEALQEMTCDPLWKTNGGIQEWLHGRVA</sequence>
<dbReference type="AlphaFoldDB" id="A0ABD3AP98"/>
<protein>
    <submittedName>
        <fullName evidence="2">Uncharacterized protein</fullName>
    </submittedName>
</protein>
<name>A0ABD3AP98_9GENT</name>
<evidence type="ECO:0000313" key="2">
    <source>
        <dbReference type="EMBL" id="KAL3533008.1"/>
    </source>
</evidence>
<gene>
    <name evidence="2" type="ORF">ACH5RR_006529</name>
</gene>